<dbReference type="EMBL" id="JAEPRB010000463">
    <property type="protein sequence ID" value="KAG2216061.1"/>
    <property type="molecule type" value="Genomic_DNA"/>
</dbReference>
<feature type="non-terminal residue" evidence="2">
    <location>
        <position position="545"/>
    </location>
</feature>
<proteinExistence type="predicted"/>
<dbReference type="Proteomes" id="UP000646827">
    <property type="component" value="Unassembled WGS sequence"/>
</dbReference>
<dbReference type="SUPFAM" id="SSF56672">
    <property type="entry name" value="DNA/RNA polymerases"/>
    <property type="match status" value="1"/>
</dbReference>
<accession>A0A8H7RUE3</accession>
<dbReference type="Pfam" id="PF00078">
    <property type="entry name" value="RVT_1"/>
    <property type="match status" value="1"/>
</dbReference>
<protein>
    <recommendedName>
        <fullName evidence="1">Reverse transcriptase domain-containing protein</fullName>
    </recommendedName>
</protein>
<name>A0A8H7RUE3_9FUNG</name>
<dbReference type="InterPro" id="IPR043502">
    <property type="entry name" value="DNA/RNA_pol_sf"/>
</dbReference>
<keyword evidence="3" id="KW-1185">Reference proteome</keyword>
<evidence type="ECO:0000259" key="1">
    <source>
        <dbReference type="PROSITE" id="PS50878"/>
    </source>
</evidence>
<dbReference type="OrthoDB" id="2288839at2759"/>
<dbReference type="AlphaFoldDB" id="A0A8H7RUE3"/>
<dbReference type="InterPro" id="IPR000477">
    <property type="entry name" value="RT_dom"/>
</dbReference>
<gene>
    <name evidence="2" type="ORF">INT45_012962</name>
</gene>
<evidence type="ECO:0000313" key="3">
    <source>
        <dbReference type="Proteomes" id="UP000646827"/>
    </source>
</evidence>
<organism evidence="2 3">
    <name type="scientific">Circinella minor</name>
    <dbReference type="NCBI Taxonomy" id="1195481"/>
    <lineage>
        <taxon>Eukaryota</taxon>
        <taxon>Fungi</taxon>
        <taxon>Fungi incertae sedis</taxon>
        <taxon>Mucoromycota</taxon>
        <taxon>Mucoromycotina</taxon>
        <taxon>Mucoromycetes</taxon>
        <taxon>Mucorales</taxon>
        <taxon>Lichtheimiaceae</taxon>
        <taxon>Circinella</taxon>
    </lineage>
</organism>
<dbReference type="PROSITE" id="PS50878">
    <property type="entry name" value="RT_POL"/>
    <property type="match status" value="1"/>
</dbReference>
<evidence type="ECO:0000313" key="2">
    <source>
        <dbReference type="EMBL" id="KAG2216061.1"/>
    </source>
</evidence>
<dbReference type="CDD" id="cd01650">
    <property type="entry name" value="RT_nLTR_like"/>
    <property type="match status" value="1"/>
</dbReference>
<reference evidence="2 3" key="1">
    <citation type="submission" date="2020-12" db="EMBL/GenBank/DDBJ databases">
        <title>Metabolic potential, ecology and presence of endohyphal bacteria is reflected in genomic diversity of Mucoromycotina.</title>
        <authorList>
            <person name="Muszewska A."/>
            <person name="Okrasinska A."/>
            <person name="Steczkiewicz K."/>
            <person name="Drgas O."/>
            <person name="Orlowska M."/>
            <person name="Perlinska-Lenart U."/>
            <person name="Aleksandrzak-Piekarczyk T."/>
            <person name="Szatraj K."/>
            <person name="Zielenkiewicz U."/>
            <person name="Pilsyk S."/>
            <person name="Malc E."/>
            <person name="Mieczkowski P."/>
            <person name="Kruszewska J.S."/>
            <person name="Biernat P."/>
            <person name="Pawlowska J."/>
        </authorList>
    </citation>
    <scope>NUCLEOTIDE SEQUENCE [LARGE SCALE GENOMIC DNA]</scope>
    <source>
        <strain evidence="2 3">CBS 142.35</strain>
    </source>
</reference>
<dbReference type="PANTHER" id="PTHR19446">
    <property type="entry name" value="REVERSE TRANSCRIPTASES"/>
    <property type="match status" value="1"/>
</dbReference>
<comment type="caution">
    <text evidence="2">The sequence shown here is derived from an EMBL/GenBank/DDBJ whole genome shotgun (WGS) entry which is preliminary data.</text>
</comment>
<sequence>MLKPIVTTIAPIILYSLFHICWLTAYTPNTWRIAQVVSIYKKGAPDNPANFHPISLTSVFRKILEYCIKTEVQTYSPELDVAQGGFRPARSTLQQALCLQELSRIHKDKYGTFPTLAFLDIQSAYNTMDREVIWNTIKSTMPPFLFAILKQLFNNVYIEVIISNATLPAILRKGSSVPQSQQSLTVPPTLDVVSLVNNTVASAPIITPIATMNCLLYADDVVLIGANKEMQDLLTKCEQHSYKLGYRWNPTKCVIVERPHSVPTKYQLHKSTIPTDTAFTYLGISPSGISKLLSVRIYTQFIRPKLEYGLAIITLNKKQQHALELVQNNCIRHIYGAHSHSSTTVMCHMHKLPSMKERTSILQIKFLLNINYLPDDSLLSLMIPHINQHSKSRWQQLKKSQLWQQLPDPKEDTTESMFKATKRLFLMNELEKKLNATTGVTNLIACRTKLLIDPILWIPMARKERSRCLRWRLGWLPGGKPKPCKTCGFPNFHKNHAIHCLHIDNRLKIEYHKTADPISYLFNLLPQSKPTSKKKIEFWKNIWPT</sequence>
<feature type="domain" description="Reverse transcriptase" evidence="1">
    <location>
        <begin position="20"/>
        <end position="286"/>
    </location>
</feature>